<comment type="similarity">
    <text evidence="1">Belongs to the outer membrane factor (OMF) (TC 1.B.17) family.</text>
</comment>
<dbReference type="Proteomes" id="UP000054908">
    <property type="component" value="Unassembled WGS sequence"/>
</dbReference>
<proteinExistence type="inferred from homology"/>
<dbReference type="AlphaFoldDB" id="A0A0W0VVA3"/>
<dbReference type="PATRIC" id="fig|466.6.peg.3040"/>
<evidence type="ECO:0000313" key="3">
    <source>
        <dbReference type="Proteomes" id="UP000054908"/>
    </source>
</evidence>
<evidence type="ECO:0000313" key="2">
    <source>
        <dbReference type="EMBL" id="KTD23966.1"/>
    </source>
</evidence>
<dbReference type="InterPro" id="IPR010131">
    <property type="entry name" value="MdtP/NodT-like"/>
</dbReference>
<keyword evidence="3" id="KW-1185">Reference proteome</keyword>
<dbReference type="InterPro" id="IPR003423">
    <property type="entry name" value="OMP_efflux"/>
</dbReference>
<dbReference type="GO" id="GO:0015562">
    <property type="term" value="F:efflux transmembrane transporter activity"/>
    <property type="evidence" value="ECO:0007669"/>
    <property type="project" value="InterPro"/>
</dbReference>
<reference evidence="2 3" key="1">
    <citation type="submission" date="2015-11" db="EMBL/GenBank/DDBJ databases">
        <title>Genomic analysis of 38 Legionella species identifies large and diverse effector repertoires.</title>
        <authorList>
            <person name="Burstein D."/>
            <person name="Amaro F."/>
            <person name="Zusman T."/>
            <person name="Lifshitz Z."/>
            <person name="Cohen O."/>
            <person name="Gilbert J.A."/>
            <person name="Pupko T."/>
            <person name="Shuman H.A."/>
            <person name="Segal G."/>
        </authorList>
    </citation>
    <scope>NUCLEOTIDE SEQUENCE [LARGE SCALE GENOMIC DNA]</scope>
    <source>
        <strain evidence="2 3">PX-1-G2-E2</strain>
    </source>
</reference>
<dbReference type="OrthoDB" id="9791261at2"/>
<dbReference type="SUPFAM" id="SSF56954">
    <property type="entry name" value="Outer membrane efflux proteins (OEP)"/>
    <property type="match status" value="1"/>
</dbReference>
<comment type="caution">
    <text evidence="2">The sequence shown here is derived from an EMBL/GenBank/DDBJ whole genome shotgun (WGS) entry which is preliminary data.</text>
</comment>
<protein>
    <submittedName>
        <fullName evidence="2">Chemiosmotic efflux system C protein C</fullName>
    </submittedName>
</protein>
<name>A0A0W0VVA3_9GAMM</name>
<dbReference type="Pfam" id="PF02321">
    <property type="entry name" value="OEP"/>
    <property type="match status" value="2"/>
</dbReference>
<dbReference type="EMBL" id="LNYL01000051">
    <property type="protein sequence ID" value="KTD23966.1"/>
    <property type="molecule type" value="Genomic_DNA"/>
</dbReference>
<evidence type="ECO:0000256" key="1">
    <source>
        <dbReference type="ARBA" id="ARBA00007613"/>
    </source>
</evidence>
<sequence length="466" mass="51772">MTKKALAPVPFSCLDPAFSCRGALKGSGLLSQIVTWFFIFSLTGKASIINASQSLTINQLTHIAIENNNDLKAARYNIAVAQARLVQAGLWPNPSLNLNNTDDQFFSKEGEYTRSAGFTQNFPISGRIGRQKNVARVDIAIAMTEIKEAKRKLKGAVADNYYAILITDYRLKQLKNLLSINKKLVQVTENRFHAAEVSELDTNSASLEYQRIFQEKQILESLRISQIAQLNQLLGRDATSPLVLDKSLPKQGQLTISVADAQALALKQRPDMQILQLSLNRAQATQQLARAERWADWTVGVAFQQSKIFVEGGDPQKPDRALSVGLAVPFPLFNANKGKIMEAGAVGTQTIGKMQALKLTIQTEVASNYAQLKALERALEQSRQKTVKLTFRNVKLARDAYKNGQVSLLEVLQIQRQQNDLQVAYLNMLEKYLQALVKFCTALGNGGHTSLCSYLTDKRDLHDFTK</sequence>
<dbReference type="STRING" id="466.Lmac_2839"/>
<accession>A0A0W0VVA3</accession>
<dbReference type="RefSeq" id="WP_078767444.1">
    <property type="nucleotide sequence ID" value="NZ_CAAAIB010000008.1"/>
</dbReference>
<gene>
    <name evidence="2" type="primary">cecC</name>
    <name evidence="2" type="ORF">Lmac_2839</name>
</gene>
<dbReference type="PANTHER" id="PTHR30203">
    <property type="entry name" value="OUTER MEMBRANE CATION EFFLUX PROTEIN"/>
    <property type="match status" value="1"/>
</dbReference>
<dbReference type="Gene3D" id="1.20.1600.10">
    <property type="entry name" value="Outer membrane efflux proteins (OEP)"/>
    <property type="match status" value="1"/>
</dbReference>
<dbReference type="PANTHER" id="PTHR30203:SF24">
    <property type="entry name" value="BLR4935 PROTEIN"/>
    <property type="match status" value="1"/>
</dbReference>
<organism evidence="2 3">
    <name type="scientific">Legionella maceachernii</name>
    <dbReference type="NCBI Taxonomy" id="466"/>
    <lineage>
        <taxon>Bacteria</taxon>
        <taxon>Pseudomonadati</taxon>
        <taxon>Pseudomonadota</taxon>
        <taxon>Gammaproteobacteria</taxon>
        <taxon>Legionellales</taxon>
        <taxon>Legionellaceae</taxon>
        <taxon>Legionella</taxon>
    </lineage>
</organism>